<evidence type="ECO:0000313" key="3">
    <source>
        <dbReference type="EMBL" id="WDD97235.1"/>
    </source>
</evidence>
<evidence type="ECO:0000259" key="2">
    <source>
        <dbReference type="Pfam" id="PF14258"/>
    </source>
</evidence>
<protein>
    <submittedName>
        <fullName evidence="3">DUF4350 domain-containing protein</fullName>
    </submittedName>
</protein>
<dbReference type="EMBL" id="CP059735">
    <property type="protein sequence ID" value="WDD97235.1"/>
    <property type="molecule type" value="Genomic_DNA"/>
</dbReference>
<dbReference type="SUPFAM" id="SSF52317">
    <property type="entry name" value="Class I glutamine amidotransferase-like"/>
    <property type="match status" value="1"/>
</dbReference>
<sequence length="322" mass="36045">MKRILAALVLFSAFSFAAQAKKVVTDAIADTDYRHEFSALKQQHQTQVLIDRYHQTIYNTQDDSHGAHAMLDIMSRDGFTVSYTDKALDLAKADTDILIIHGLPNDKITLDSGAVFWKSPISDKELDSIVPWVASGGSLFLTLSHFPGGSGARPLLEAFEVKFRDGYAYSPKYPSFTSKDGRCSNFFGMTKQAGLLKKSHPLYNLGPKVEKIDFHCGAAVFRQPQDVVIAYPKATGNYNKDDSFHEISDYYAAMIAFDYGKGKVVVTTDQGMFRNFIFTFDEKEKVYVTITSPDNDNGNLFVSMMRWLSPHINPAKTQNNKN</sequence>
<evidence type="ECO:0000313" key="4">
    <source>
        <dbReference type="Proteomes" id="UP000032568"/>
    </source>
</evidence>
<dbReference type="Gene3D" id="3.40.50.880">
    <property type="match status" value="1"/>
</dbReference>
<dbReference type="RefSeq" id="WP_044833961.1">
    <property type="nucleotide sequence ID" value="NZ_CP059735.1"/>
</dbReference>
<proteinExistence type="predicted"/>
<feature type="domain" description="DUF4350" evidence="2">
    <location>
        <begin position="63"/>
        <end position="275"/>
    </location>
</feature>
<dbReference type="InterPro" id="IPR029062">
    <property type="entry name" value="Class_I_gatase-like"/>
</dbReference>
<evidence type="ECO:0000256" key="1">
    <source>
        <dbReference type="SAM" id="SignalP"/>
    </source>
</evidence>
<feature type="chain" id="PRO_5042247255" evidence="1">
    <location>
        <begin position="21"/>
        <end position="322"/>
    </location>
</feature>
<dbReference type="InterPro" id="IPR025646">
    <property type="entry name" value="DUF4350"/>
</dbReference>
<keyword evidence="1" id="KW-0732">Signal</keyword>
<reference evidence="3 4" key="2">
    <citation type="journal article" date="2022" name="Mar. Drugs">
        <title>Bioassay-Guided Fractionation Leads to the Detection of Cholic Acid Generated by the Rare Thalassomonas sp.</title>
        <authorList>
            <person name="Pheiffer F."/>
            <person name="Schneider Y.K."/>
            <person name="Hansen E.H."/>
            <person name="Andersen J.H."/>
            <person name="Isaksson J."/>
            <person name="Busche T."/>
            <person name="R C."/>
            <person name="Kalinowski J."/>
            <person name="Zyl L.V."/>
            <person name="Trindade M."/>
        </authorList>
    </citation>
    <scope>NUCLEOTIDE SEQUENCE [LARGE SCALE GENOMIC DNA]</scope>
    <source>
        <strain evidence="3 4">A5K-106</strain>
    </source>
</reference>
<accession>A0AAE9YKE5</accession>
<dbReference type="KEGG" id="tact:SG35_018055"/>
<dbReference type="Pfam" id="PF14258">
    <property type="entry name" value="DUF4350"/>
    <property type="match status" value="1"/>
</dbReference>
<keyword evidence="4" id="KW-1185">Reference proteome</keyword>
<gene>
    <name evidence="3" type="ORF">SG35_018055</name>
</gene>
<feature type="signal peptide" evidence="1">
    <location>
        <begin position="1"/>
        <end position="20"/>
    </location>
</feature>
<dbReference type="Proteomes" id="UP000032568">
    <property type="component" value="Chromosome"/>
</dbReference>
<reference evidence="3 4" key="1">
    <citation type="journal article" date="2015" name="Genome Announc.">
        <title>Draft Genome Sequences of Marine Isolates of Thalassomonas viridans and Thalassomonas actiniarum.</title>
        <authorList>
            <person name="Olonade I."/>
            <person name="van Zyl L.J."/>
            <person name="Trindade M."/>
        </authorList>
    </citation>
    <scope>NUCLEOTIDE SEQUENCE [LARGE SCALE GENOMIC DNA]</scope>
    <source>
        <strain evidence="3 4">A5K-106</strain>
    </source>
</reference>
<name>A0AAE9YKE5_9GAMM</name>
<dbReference type="AlphaFoldDB" id="A0AAE9YKE5"/>
<organism evidence="3 4">
    <name type="scientific">Thalassomonas actiniarum</name>
    <dbReference type="NCBI Taxonomy" id="485447"/>
    <lineage>
        <taxon>Bacteria</taxon>
        <taxon>Pseudomonadati</taxon>
        <taxon>Pseudomonadota</taxon>
        <taxon>Gammaproteobacteria</taxon>
        <taxon>Alteromonadales</taxon>
        <taxon>Colwelliaceae</taxon>
        <taxon>Thalassomonas</taxon>
    </lineage>
</organism>